<dbReference type="Proteomes" id="UP001295463">
    <property type="component" value="Chromosome"/>
</dbReference>
<dbReference type="SUPFAM" id="SSF50630">
    <property type="entry name" value="Acid proteases"/>
    <property type="match status" value="1"/>
</dbReference>
<proteinExistence type="predicted"/>
<feature type="coiled-coil region" evidence="1">
    <location>
        <begin position="36"/>
        <end position="63"/>
    </location>
</feature>
<organism evidence="3 4">
    <name type="scientific">Trichlorobacter ammonificans</name>
    <dbReference type="NCBI Taxonomy" id="2916410"/>
    <lineage>
        <taxon>Bacteria</taxon>
        <taxon>Pseudomonadati</taxon>
        <taxon>Thermodesulfobacteriota</taxon>
        <taxon>Desulfuromonadia</taxon>
        <taxon>Geobacterales</taxon>
        <taxon>Geobacteraceae</taxon>
        <taxon>Trichlorobacter</taxon>
    </lineage>
</organism>
<evidence type="ECO:0000256" key="2">
    <source>
        <dbReference type="SAM" id="Phobius"/>
    </source>
</evidence>
<gene>
    <name evidence="3" type="ORF">GEAMG1_2259</name>
</gene>
<keyword evidence="2" id="KW-0472">Membrane</keyword>
<evidence type="ECO:0008006" key="5">
    <source>
        <dbReference type="Google" id="ProtNLM"/>
    </source>
</evidence>
<sequence>MRRSEDEGSAIANAALMVVLIVSLGAILYFVDIKRLIFTDEELDRLRRQVQQTSDNINKIESTSDNTRGIQKEIKGETGEALEYRKPQTIIKQPSTIDNIAQYRGEKGKLYQYIDKRGVVSFTDNPESIPRDAKSVEERGEGNKNKKAVTKVVIDNDHVYVPVKIRNGGVIHELWMLMDTGATGVTVHYDVARQMNLQGIGRSYAVVADGRTVANLRSVVEELSVGPAAVHNFEISVMPTVMPQKHHGLLGMRFLKNFNYTVDLSRKEIRWN</sequence>
<dbReference type="InterPro" id="IPR034122">
    <property type="entry name" value="Retropepsin-like_bacterial"/>
</dbReference>
<reference evidence="3 4" key="1">
    <citation type="submission" date="2022-03" db="EMBL/GenBank/DDBJ databases">
        <authorList>
            <person name="Koch H."/>
        </authorList>
    </citation>
    <scope>NUCLEOTIDE SEQUENCE [LARGE SCALE GENOMIC DNA]</scope>
    <source>
        <strain evidence="3 4">G1</strain>
    </source>
</reference>
<dbReference type="RefSeq" id="WP_305732869.1">
    <property type="nucleotide sequence ID" value="NZ_OW150024.1"/>
</dbReference>
<accession>A0ABM9DA61</accession>
<protein>
    <recommendedName>
        <fullName evidence="5">DUF4124 domain-containing protein</fullName>
    </recommendedName>
</protein>
<dbReference type="CDD" id="cd05483">
    <property type="entry name" value="retropepsin_like_bacteria"/>
    <property type="match status" value="1"/>
</dbReference>
<keyword evidence="2" id="KW-0812">Transmembrane</keyword>
<dbReference type="EMBL" id="OW150024">
    <property type="protein sequence ID" value="CAH2032095.1"/>
    <property type="molecule type" value="Genomic_DNA"/>
</dbReference>
<name>A0ABM9DA61_9BACT</name>
<evidence type="ECO:0000313" key="3">
    <source>
        <dbReference type="EMBL" id="CAH2032095.1"/>
    </source>
</evidence>
<keyword evidence="1" id="KW-0175">Coiled coil</keyword>
<dbReference type="Pfam" id="PF13650">
    <property type="entry name" value="Asp_protease_2"/>
    <property type="match status" value="1"/>
</dbReference>
<evidence type="ECO:0000313" key="4">
    <source>
        <dbReference type="Proteomes" id="UP001295463"/>
    </source>
</evidence>
<dbReference type="InterPro" id="IPR021109">
    <property type="entry name" value="Peptidase_aspartic_dom_sf"/>
</dbReference>
<feature type="transmembrane region" description="Helical" evidence="2">
    <location>
        <begin position="12"/>
        <end position="31"/>
    </location>
</feature>
<evidence type="ECO:0000256" key="1">
    <source>
        <dbReference type="SAM" id="Coils"/>
    </source>
</evidence>
<dbReference type="Gene3D" id="2.40.70.10">
    <property type="entry name" value="Acid Proteases"/>
    <property type="match status" value="1"/>
</dbReference>
<keyword evidence="4" id="KW-1185">Reference proteome</keyword>
<keyword evidence="2" id="KW-1133">Transmembrane helix</keyword>